<dbReference type="EMBL" id="CADIKK010000114">
    <property type="protein sequence ID" value="CAB3810380.1"/>
    <property type="molecule type" value="Genomic_DNA"/>
</dbReference>
<protein>
    <submittedName>
        <fullName evidence="3">Uncharacterized protein</fullName>
    </submittedName>
</protein>
<sequence>MQHRKVVHLNMNLWSQYAVIALMVTVSLLYTLGKLAPQFTTRALAAASASLVQPQRAGVMQALGRRLRPAQATGSCGDGCGTCGSCGTSRPASERAEAQPLEFRPRQKLGDAVTPQ</sequence>
<evidence type="ECO:0000256" key="2">
    <source>
        <dbReference type="SAM" id="Phobius"/>
    </source>
</evidence>
<dbReference type="Proteomes" id="UP000494365">
    <property type="component" value="Unassembled WGS sequence"/>
</dbReference>
<dbReference type="RefSeq" id="WP_246279382.1">
    <property type="nucleotide sequence ID" value="NZ_CADIKK010000114.1"/>
</dbReference>
<organism evidence="3 4">
    <name type="scientific">Paraburkholderia ultramafica</name>
    <dbReference type="NCBI Taxonomy" id="1544867"/>
    <lineage>
        <taxon>Bacteria</taxon>
        <taxon>Pseudomonadati</taxon>
        <taxon>Pseudomonadota</taxon>
        <taxon>Betaproteobacteria</taxon>
        <taxon>Burkholderiales</taxon>
        <taxon>Burkholderiaceae</taxon>
        <taxon>Paraburkholderia</taxon>
    </lineage>
</organism>
<evidence type="ECO:0000313" key="3">
    <source>
        <dbReference type="EMBL" id="CAB3810380.1"/>
    </source>
</evidence>
<keyword evidence="4" id="KW-1185">Reference proteome</keyword>
<evidence type="ECO:0000313" key="4">
    <source>
        <dbReference type="Proteomes" id="UP000494365"/>
    </source>
</evidence>
<accession>A0A6S7DJ66</accession>
<evidence type="ECO:0000256" key="1">
    <source>
        <dbReference type="SAM" id="MobiDB-lite"/>
    </source>
</evidence>
<dbReference type="Pfam" id="PF20228">
    <property type="entry name" value="DUF6587"/>
    <property type="match status" value="1"/>
</dbReference>
<keyword evidence="2" id="KW-0812">Transmembrane</keyword>
<gene>
    <name evidence="3" type="ORF">LMG28614_07266</name>
</gene>
<keyword evidence="2" id="KW-1133">Transmembrane helix</keyword>
<keyword evidence="2" id="KW-0472">Membrane</keyword>
<dbReference type="AlphaFoldDB" id="A0A6S7DJ66"/>
<feature type="compositionally biased region" description="Basic and acidic residues" evidence="1">
    <location>
        <begin position="92"/>
        <end position="109"/>
    </location>
</feature>
<feature type="region of interest" description="Disordered" evidence="1">
    <location>
        <begin position="85"/>
        <end position="116"/>
    </location>
</feature>
<proteinExistence type="predicted"/>
<reference evidence="3 4" key="1">
    <citation type="submission" date="2020-04" db="EMBL/GenBank/DDBJ databases">
        <authorList>
            <person name="De Canck E."/>
        </authorList>
    </citation>
    <scope>NUCLEOTIDE SEQUENCE [LARGE SCALE GENOMIC DNA]</scope>
    <source>
        <strain evidence="3 4">LMG 28614</strain>
    </source>
</reference>
<feature type="transmembrane region" description="Helical" evidence="2">
    <location>
        <begin position="14"/>
        <end position="32"/>
    </location>
</feature>
<name>A0A6S7DJ66_9BURK</name>
<dbReference type="InterPro" id="IPR046494">
    <property type="entry name" value="DUF6587"/>
</dbReference>